<accession>A0A098S444</accession>
<dbReference type="EMBL" id="JPOS01000083">
    <property type="protein sequence ID" value="KGE85957.1"/>
    <property type="molecule type" value="Genomic_DNA"/>
</dbReference>
<dbReference type="InterPro" id="IPR038461">
    <property type="entry name" value="Schlafen_AlbA_2_dom_sf"/>
</dbReference>
<name>A0A098S444_9BACT</name>
<dbReference type="PANTHER" id="PTHR30595">
    <property type="entry name" value="GLPR-RELATED TRANSCRIPTIONAL REPRESSOR"/>
    <property type="match status" value="1"/>
</dbReference>
<dbReference type="CDD" id="cd00038">
    <property type="entry name" value="CAP_ED"/>
    <property type="match status" value="1"/>
</dbReference>
<dbReference type="Pfam" id="PF04326">
    <property type="entry name" value="SLFN_AlbA_2"/>
    <property type="match status" value="1"/>
</dbReference>
<evidence type="ECO:0000259" key="1">
    <source>
        <dbReference type="PROSITE" id="PS50042"/>
    </source>
</evidence>
<dbReference type="SMART" id="SM00100">
    <property type="entry name" value="cNMP"/>
    <property type="match status" value="1"/>
</dbReference>
<comment type="caution">
    <text evidence="2">The sequence shown here is derived from an EMBL/GenBank/DDBJ whole genome shotgun (WGS) entry which is preliminary data.</text>
</comment>
<dbReference type="RefSeq" id="WP_044227018.1">
    <property type="nucleotide sequence ID" value="NZ_JBKAGJ010000022.1"/>
</dbReference>
<dbReference type="PROSITE" id="PS50042">
    <property type="entry name" value="CNMP_BINDING_3"/>
    <property type="match status" value="1"/>
</dbReference>
<reference evidence="2 3" key="1">
    <citation type="journal article" date="2014" name="Int. J. Syst. Evol. Microbiol.">
        <title>Phaeodactylibacter xiamenensis gen. nov., sp. nov., a member of the family Saprospiraceae isolated from the marine alga Phaeodactylum tricornutum.</title>
        <authorList>
            <person name="Chen Z.Jr."/>
            <person name="Lei X."/>
            <person name="Lai Q."/>
            <person name="Li Y."/>
            <person name="Zhang B."/>
            <person name="Zhang J."/>
            <person name="Zhang H."/>
            <person name="Yang L."/>
            <person name="Zheng W."/>
            <person name="Tian Y."/>
            <person name="Yu Z."/>
            <person name="Xu H.Jr."/>
            <person name="Zheng T."/>
        </authorList>
    </citation>
    <scope>NUCLEOTIDE SEQUENCE [LARGE SCALE GENOMIC DNA]</scope>
    <source>
        <strain evidence="2 3">KD52</strain>
    </source>
</reference>
<dbReference type="InterPro" id="IPR007421">
    <property type="entry name" value="Schlafen_AlbA_2_dom"/>
</dbReference>
<dbReference type="SUPFAM" id="SSF51206">
    <property type="entry name" value="cAMP-binding domain-like"/>
    <property type="match status" value="1"/>
</dbReference>
<dbReference type="Proteomes" id="UP000029736">
    <property type="component" value="Unassembled WGS sequence"/>
</dbReference>
<keyword evidence="3" id="KW-1185">Reference proteome</keyword>
<evidence type="ECO:0000313" key="2">
    <source>
        <dbReference type="EMBL" id="KGE85957.1"/>
    </source>
</evidence>
<sequence>MNEDIFKTLRACKELVNLEDAEIKQLASVGKLVDYEAGHEVFSIEQKGESFYIVHYGRLILYLTRKEPKSYTKGQLFGEIAIFNKTSRLGTIRATEPSKLIVFDKSEVFDDTKIPEELKLKLSWALTQKIITYLVADESANSKRIIDKGESDMVEFKESIDKYHRDKIIQTLSAFMNLNGGTVFCGVDDEGKIIGLDATTSDIDNFKRSITSAVQRNLGSFFATQLSFDIEKIDDHMIFRIDTPPAKSPVFYRDVDKKGNEQEVFYIRTGSANIKIKKSSEIIKYIGDRYRFAGQ</sequence>
<dbReference type="InterPro" id="IPR018490">
    <property type="entry name" value="cNMP-bd_dom_sf"/>
</dbReference>
<dbReference type="OrthoDB" id="9807907at2"/>
<dbReference type="AlphaFoldDB" id="A0A098S444"/>
<dbReference type="InterPro" id="IPR000595">
    <property type="entry name" value="cNMP-bd_dom"/>
</dbReference>
<dbReference type="Gene3D" id="3.30.950.30">
    <property type="entry name" value="Schlafen, AAA domain"/>
    <property type="match status" value="1"/>
</dbReference>
<organism evidence="2 3">
    <name type="scientific">Phaeodactylibacter xiamenensis</name>
    <dbReference type="NCBI Taxonomy" id="1524460"/>
    <lineage>
        <taxon>Bacteria</taxon>
        <taxon>Pseudomonadati</taxon>
        <taxon>Bacteroidota</taxon>
        <taxon>Saprospiria</taxon>
        <taxon>Saprospirales</taxon>
        <taxon>Haliscomenobacteraceae</taxon>
        <taxon>Phaeodactylibacter</taxon>
    </lineage>
</organism>
<dbReference type="Gene3D" id="2.60.120.10">
    <property type="entry name" value="Jelly Rolls"/>
    <property type="match status" value="1"/>
</dbReference>
<gene>
    <name evidence="2" type="ORF">IX84_25490</name>
</gene>
<dbReference type="InterPro" id="IPR014710">
    <property type="entry name" value="RmlC-like_jellyroll"/>
</dbReference>
<feature type="domain" description="Cyclic nucleotide-binding" evidence="1">
    <location>
        <begin position="14"/>
        <end position="105"/>
    </location>
</feature>
<protein>
    <recommendedName>
        <fullName evidence="1">Cyclic nucleotide-binding domain-containing protein</fullName>
    </recommendedName>
</protein>
<dbReference type="Pfam" id="PF00027">
    <property type="entry name" value="cNMP_binding"/>
    <property type="match status" value="1"/>
</dbReference>
<dbReference type="PANTHER" id="PTHR30595:SF6">
    <property type="entry name" value="SCHLAFEN ALBA-2 DOMAIN-CONTAINING PROTEIN"/>
    <property type="match status" value="1"/>
</dbReference>
<evidence type="ECO:0000313" key="3">
    <source>
        <dbReference type="Proteomes" id="UP000029736"/>
    </source>
</evidence>
<proteinExistence type="predicted"/>